<feature type="transmembrane region" description="Helical" evidence="5">
    <location>
        <begin position="253"/>
        <end position="271"/>
    </location>
</feature>
<dbReference type="PANTHER" id="PTHR45698:SF1">
    <property type="entry name" value="TRACE AMINE-ASSOCIATED RECEPTOR 13C-LIKE"/>
    <property type="match status" value="1"/>
</dbReference>
<comment type="subcellular location">
    <subcellularLocation>
        <location evidence="1">Membrane</location>
    </subcellularLocation>
</comment>
<gene>
    <name evidence="7" type="ORF">FBUS_03069</name>
</gene>
<dbReference type="PROSITE" id="PS50262">
    <property type="entry name" value="G_PROTEIN_RECEP_F1_2"/>
    <property type="match status" value="1"/>
</dbReference>
<evidence type="ECO:0000256" key="3">
    <source>
        <dbReference type="ARBA" id="ARBA00022989"/>
    </source>
</evidence>
<feature type="transmembrane region" description="Helical" evidence="5">
    <location>
        <begin position="50"/>
        <end position="72"/>
    </location>
</feature>
<feature type="domain" description="G-protein coupled receptors family 1 profile" evidence="6">
    <location>
        <begin position="30"/>
        <end position="312"/>
    </location>
</feature>
<protein>
    <recommendedName>
        <fullName evidence="6">G-protein coupled receptors family 1 profile domain-containing protein</fullName>
    </recommendedName>
</protein>
<accession>A0A8E0VKG4</accession>
<name>A0A8E0VKG4_9TREM</name>
<keyword evidence="2 5" id="KW-0812">Transmembrane</keyword>
<evidence type="ECO:0000313" key="8">
    <source>
        <dbReference type="Proteomes" id="UP000728185"/>
    </source>
</evidence>
<dbReference type="GO" id="GO:0016020">
    <property type="term" value="C:membrane"/>
    <property type="evidence" value="ECO:0007669"/>
    <property type="project" value="UniProtKB-SubCell"/>
</dbReference>
<evidence type="ECO:0000256" key="5">
    <source>
        <dbReference type="SAM" id="Phobius"/>
    </source>
</evidence>
<dbReference type="AlphaFoldDB" id="A0A8E0VKG4"/>
<keyword evidence="3 5" id="KW-1133">Transmembrane helix</keyword>
<feature type="transmembrane region" description="Helical" evidence="5">
    <location>
        <begin position="96"/>
        <end position="119"/>
    </location>
</feature>
<keyword evidence="8" id="KW-1185">Reference proteome</keyword>
<feature type="transmembrane region" description="Helical" evidence="5">
    <location>
        <begin position="131"/>
        <end position="153"/>
    </location>
</feature>
<sequence>MVSDTFNPNQTTNFALGIGCSLPLGIGFLANIFLLSALQSVLIESRLTQLHLRVQALVDMLSCLGSMIFIWLRQLPYTNFIAGWIQCHVWRTQMPYWYMITTSTYNLTCIMLNRIWATVYCASYQKYERAYIYWNMFGIVTLSVLAVTPNAFIVKFENMVCITQVSSDQSTVYRLTRVYQPLWFSVYHLIPMVIMLISHFRVVCHFRVEELKQQEMELQTQPYRWSFSTDEEYEAFPNDPTNPPPFVDPVHRAMTVGSLCLICCVLLGHTYDSVMFLLAAEVETFIYDYGSDVQAISLFISTMNTVANPIVIMLSVPCIRVFTAHYLTVRIGNMKHIFRKIFSKTSVSH</sequence>
<dbReference type="EMBL" id="LUCM01004364">
    <property type="protein sequence ID" value="KAA0194463.1"/>
    <property type="molecule type" value="Genomic_DNA"/>
</dbReference>
<evidence type="ECO:0000313" key="7">
    <source>
        <dbReference type="EMBL" id="KAA0194463.1"/>
    </source>
</evidence>
<dbReference type="Proteomes" id="UP000728185">
    <property type="component" value="Unassembled WGS sequence"/>
</dbReference>
<dbReference type="Gene3D" id="1.20.1070.10">
    <property type="entry name" value="Rhodopsin 7-helix transmembrane proteins"/>
    <property type="match status" value="1"/>
</dbReference>
<dbReference type="SUPFAM" id="SSF81321">
    <property type="entry name" value="Family A G protein-coupled receptor-like"/>
    <property type="match status" value="1"/>
</dbReference>
<evidence type="ECO:0000256" key="2">
    <source>
        <dbReference type="ARBA" id="ARBA00022692"/>
    </source>
</evidence>
<comment type="caution">
    <text evidence="7">The sequence shown here is derived from an EMBL/GenBank/DDBJ whole genome shotgun (WGS) entry which is preliminary data.</text>
</comment>
<evidence type="ECO:0000259" key="6">
    <source>
        <dbReference type="PROSITE" id="PS50262"/>
    </source>
</evidence>
<feature type="transmembrane region" description="Helical" evidence="5">
    <location>
        <begin position="14"/>
        <end position="38"/>
    </location>
</feature>
<reference evidence="7" key="1">
    <citation type="submission" date="2019-05" db="EMBL/GenBank/DDBJ databases">
        <title>Annotation for the trematode Fasciolopsis buski.</title>
        <authorList>
            <person name="Choi Y.-J."/>
        </authorList>
    </citation>
    <scope>NUCLEOTIDE SEQUENCE</scope>
    <source>
        <strain evidence="7">HT</strain>
        <tissue evidence="7">Whole worm</tissue>
    </source>
</reference>
<proteinExistence type="predicted"/>
<dbReference type="InterPro" id="IPR017452">
    <property type="entry name" value="GPCR_Rhodpsn_7TM"/>
</dbReference>
<evidence type="ECO:0000256" key="4">
    <source>
        <dbReference type="ARBA" id="ARBA00023136"/>
    </source>
</evidence>
<organism evidence="7 8">
    <name type="scientific">Fasciolopsis buskii</name>
    <dbReference type="NCBI Taxonomy" id="27845"/>
    <lineage>
        <taxon>Eukaryota</taxon>
        <taxon>Metazoa</taxon>
        <taxon>Spiralia</taxon>
        <taxon>Lophotrochozoa</taxon>
        <taxon>Platyhelminthes</taxon>
        <taxon>Trematoda</taxon>
        <taxon>Digenea</taxon>
        <taxon>Plagiorchiida</taxon>
        <taxon>Echinostomata</taxon>
        <taxon>Echinostomatoidea</taxon>
        <taxon>Fasciolidae</taxon>
        <taxon>Fasciolopsis</taxon>
    </lineage>
</organism>
<dbReference type="OrthoDB" id="6269383at2759"/>
<feature type="transmembrane region" description="Helical" evidence="5">
    <location>
        <begin position="182"/>
        <end position="204"/>
    </location>
</feature>
<dbReference type="PANTHER" id="PTHR45698">
    <property type="entry name" value="TRACE AMINE-ASSOCIATED RECEPTOR 19N-RELATED"/>
    <property type="match status" value="1"/>
</dbReference>
<keyword evidence="4 5" id="KW-0472">Membrane</keyword>
<dbReference type="CDD" id="cd00637">
    <property type="entry name" value="7tm_classA_rhodopsin-like"/>
    <property type="match status" value="1"/>
</dbReference>
<evidence type="ECO:0000256" key="1">
    <source>
        <dbReference type="ARBA" id="ARBA00004370"/>
    </source>
</evidence>